<comment type="caution">
    <text evidence="1">The sequence shown here is derived from an EMBL/GenBank/DDBJ whole genome shotgun (WGS) entry which is preliminary data.</text>
</comment>
<sequence length="90" mass="10109">MKDKLANLRQKAKAKAAIGYPVISLDLFFAIFAEVSTGGKKDYVAIISRDAPATGCLLQVIDWHRNKEAVRLHCHTHRPLQEELALRNIL</sequence>
<protein>
    <submittedName>
        <fullName evidence="1">Uncharacterized protein</fullName>
    </submittedName>
</protein>
<name>A0A1G1Y420_9BACT</name>
<gene>
    <name evidence="1" type="ORF">A2663_00640</name>
</gene>
<evidence type="ECO:0000313" key="1">
    <source>
        <dbReference type="EMBL" id="OGY46576.1"/>
    </source>
</evidence>
<accession>A0A1G1Y420</accession>
<organism evidence="1 2">
    <name type="scientific">Candidatus Buchananbacteria bacterium RIFCSPHIGHO2_01_FULL_46_12</name>
    <dbReference type="NCBI Taxonomy" id="1797536"/>
    <lineage>
        <taxon>Bacteria</taxon>
        <taxon>Candidatus Buchananiibacteriota</taxon>
    </lineage>
</organism>
<dbReference type="EMBL" id="MHIF01000060">
    <property type="protein sequence ID" value="OGY46576.1"/>
    <property type="molecule type" value="Genomic_DNA"/>
</dbReference>
<dbReference type="Proteomes" id="UP000178432">
    <property type="component" value="Unassembled WGS sequence"/>
</dbReference>
<reference evidence="1 2" key="1">
    <citation type="journal article" date="2016" name="Nat. Commun.">
        <title>Thousands of microbial genomes shed light on interconnected biogeochemical processes in an aquifer system.</title>
        <authorList>
            <person name="Anantharaman K."/>
            <person name="Brown C.T."/>
            <person name="Hug L.A."/>
            <person name="Sharon I."/>
            <person name="Castelle C.J."/>
            <person name="Probst A.J."/>
            <person name="Thomas B.C."/>
            <person name="Singh A."/>
            <person name="Wilkins M.J."/>
            <person name="Karaoz U."/>
            <person name="Brodie E.L."/>
            <person name="Williams K.H."/>
            <person name="Hubbard S.S."/>
            <person name="Banfield J.F."/>
        </authorList>
    </citation>
    <scope>NUCLEOTIDE SEQUENCE [LARGE SCALE GENOMIC DNA]</scope>
</reference>
<dbReference type="AlphaFoldDB" id="A0A1G1Y420"/>
<evidence type="ECO:0000313" key="2">
    <source>
        <dbReference type="Proteomes" id="UP000178432"/>
    </source>
</evidence>
<proteinExistence type="predicted"/>